<keyword evidence="2" id="KW-1185">Reference proteome</keyword>
<accession>A0A1X1DA59</accession>
<dbReference type="EMBL" id="MLFS01000018">
    <property type="protein sequence ID" value="ORM73593.1"/>
    <property type="molecule type" value="Genomic_DNA"/>
</dbReference>
<protein>
    <recommendedName>
        <fullName evidence="3">ParB/Sulfiredoxin domain-containing protein</fullName>
    </recommendedName>
</protein>
<dbReference type="Gene3D" id="3.90.1530.10">
    <property type="entry name" value="Conserved hypothetical protein from pyrococcus furiosus pfu- 392566-001, ParB domain"/>
    <property type="match status" value="1"/>
</dbReference>
<comment type="caution">
    <text evidence="1">The sequence shown here is derived from an EMBL/GenBank/DDBJ whole genome shotgun (WGS) entry which is preliminary data.</text>
</comment>
<organism evidence="1 2">
    <name type="scientific">Pantoea wallisii</name>
    <dbReference type="NCBI Taxonomy" id="1076551"/>
    <lineage>
        <taxon>Bacteria</taxon>
        <taxon>Pseudomonadati</taxon>
        <taxon>Pseudomonadota</taxon>
        <taxon>Gammaproteobacteria</taxon>
        <taxon>Enterobacterales</taxon>
        <taxon>Erwiniaceae</taxon>
        <taxon>Pantoea</taxon>
    </lineage>
</organism>
<proteinExistence type="predicted"/>
<dbReference type="RefSeq" id="WP_128600645.1">
    <property type="nucleotide sequence ID" value="NZ_MLFS01000018.1"/>
</dbReference>
<dbReference type="AlphaFoldDB" id="A0A1X1DA59"/>
<dbReference type="SUPFAM" id="SSF110849">
    <property type="entry name" value="ParB/Sulfiredoxin"/>
    <property type="match status" value="1"/>
</dbReference>
<dbReference type="InterPro" id="IPR036086">
    <property type="entry name" value="ParB/Sulfiredoxin_sf"/>
</dbReference>
<dbReference type="Proteomes" id="UP000193104">
    <property type="component" value="Unassembled WGS sequence"/>
</dbReference>
<evidence type="ECO:0000313" key="2">
    <source>
        <dbReference type="Proteomes" id="UP000193104"/>
    </source>
</evidence>
<evidence type="ECO:0008006" key="3">
    <source>
        <dbReference type="Google" id="ProtNLM"/>
    </source>
</evidence>
<dbReference type="STRING" id="1076551.HA48_08460"/>
<name>A0A1X1DA59_9GAMM</name>
<reference evidence="1 2" key="1">
    <citation type="journal article" date="2017" name="Antonie Van Leeuwenhoek">
        <title>Phylogenomic resolution of the bacterial genus Pantoea and its relationship with Erwinia and Tatumella.</title>
        <authorList>
            <person name="Palmer M."/>
            <person name="Steenkamp E.T."/>
            <person name="Coetzee M.P."/>
            <person name="Chan W.Y."/>
            <person name="van Zyl E."/>
            <person name="De Maayer P."/>
            <person name="Coutinho T.A."/>
            <person name="Blom J."/>
            <person name="Smits T.H."/>
            <person name="Duffy B."/>
            <person name="Venter S.N."/>
        </authorList>
    </citation>
    <scope>NUCLEOTIDE SEQUENCE [LARGE SCALE GENOMIC DNA]</scope>
    <source>
        <strain evidence="1 2">LMG 26277</strain>
    </source>
</reference>
<evidence type="ECO:0000313" key="1">
    <source>
        <dbReference type="EMBL" id="ORM73593.1"/>
    </source>
</evidence>
<gene>
    <name evidence="1" type="ORF">HA48_08460</name>
</gene>
<dbReference type="CDD" id="cd16400">
    <property type="entry name" value="ParB_Srx_like_nuclease"/>
    <property type="match status" value="1"/>
</dbReference>
<sequence length="129" mass="15407">MNVEFFEPQKLRHIEKFSSRRVEWLRDKIIQEGVWVKPLALDLQHNLVLDGQHRMEVALRLGLKRVPVVRFDYASVPLRSLRENHQFDWQEVARRALINDIYPYKTVKHDFVVPMPVCQFSLQELGYHG</sequence>
<dbReference type="OrthoDB" id="8565623at2"/>